<reference evidence="7" key="1">
    <citation type="submission" date="2018-09" db="EMBL/GenBank/DDBJ databases">
        <authorList>
            <person name="Zhu H."/>
        </authorList>
    </citation>
    <scope>NUCLEOTIDE SEQUENCE [LARGE SCALE GENOMIC DNA]</scope>
    <source>
        <strain evidence="7">K1S02-23</strain>
    </source>
</reference>
<evidence type="ECO:0000256" key="5">
    <source>
        <dbReference type="RuleBase" id="RU363041"/>
    </source>
</evidence>
<proteinExistence type="inferred from homology"/>
<evidence type="ECO:0000256" key="1">
    <source>
        <dbReference type="ARBA" id="ARBA00004141"/>
    </source>
</evidence>
<dbReference type="Proteomes" id="UP000266327">
    <property type="component" value="Unassembled WGS sequence"/>
</dbReference>
<feature type="transmembrane region" description="Helical" evidence="5">
    <location>
        <begin position="243"/>
        <end position="263"/>
    </location>
</feature>
<feature type="transmembrane region" description="Helical" evidence="5">
    <location>
        <begin position="70"/>
        <end position="89"/>
    </location>
</feature>
<organism evidence="6 7">
    <name type="scientific">Noviherbaspirillum sedimenti</name>
    <dbReference type="NCBI Taxonomy" id="2320865"/>
    <lineage>
        <taxon>Bacteria</taxon>
        <taxon>Pseudomonadati</taxon>
        <taxon>Pseudomonadota</taxon>
        <taxon>Betaproteobacteria</taxon>
        <taxon>Burkholderiales</taxon>
        <taxon>Oxalobacteraceae</taxon>
        <taxon>Noviherbaspirillum</taxon>
    </lineage>
</organism>
<accession>A0A3A3GIT8</accession>
<keyword evidence="7" id="KW-1185">Reference proteome</keyword>
<comment type="subcellular location">
    <subcellularLocation>
        <location evidence="5">Cell membrane</location>
        <topology evidence="5">Multi-pass membrane protein</topology>
    </subcellularLocation>
    <subcellularLocation>
        <location evidence="1">Membrane</location>
        <topology evidence="1">Multi-pass membrane protein</topology>
    </subcellularLocation>
</comment>
<dbReference type="InterPro" id="IPR002781">
    <property type="entry name" value="TM_pro_TauE-like"/>
</dbReference>
<feature type="transmembrane region" description="Helical" evidence="5">
    <location>
        <begin position="210"/>
        <end position="231"/>
    </location>
</feature>
<dbReference type="Pfam" id="PF01925">
    <property type="entry name" value="TauE"/>
    <property type="match status" value="1"/>
</dbReference>
<dbReference type="AlphaFoldDB" id="A0A3A3GIT8"/>
<evidence type="ECO:0000313" key="6">
    <source>
        <dbReference type="EMBL" id="RJG00840.1"/>
    </source>
</evidence>
<evidence type="ECO:0000313" key="7">
    <source>
        <dbReference type="Proteomes" id="UP000266327"/>
    </source>
</evidence>
<comment type="caution">
    <text evidence="6">The sequence shown here is derived from an EMBL/GenBank/DDBJ whole genome shotgun (WGS) entry which is preliminary data.</text>
</comment>
<dbReference type="GO" id="GO:0005886">
    <property type="term" value="C:plasma membrane"/>
    <property type="evidence" value="ECO:0007669"/>
    <property type="project" value="UniProtKB-SubCell"/>
</dbReference>
<feature type="transmembrane region" description="Helical" evidence="5">
    <location>
        <begin position="181"/>
        <end position="203"/>
    </location>
</feature>
<feature type="transmembrane region" description="Helical" evidence="5">
    <location>
        <begin position="38"/>
        <end position="58"/>
    </location>
</feature>
<gene>
    <name evidence="6" type="ORF">D3878_03950</name>
</gene>
<evidence type="ECO:0000256" key="2">
    <source>
        <dbReference type="ARBA" id="ARBA00022692"/>
    </source>
</evidence>
<feature type="transmembrane region" description="Helical" evidence="5">
    <location>
        <begin position="95"/>
        <end position="113"/>
    </location>
</feature>
<dbReference type="OrthoDB" id="7031597at2"/>
<keyword evidence="3 5" id="KW-1133">Transmembrane helix</keyword>
<protein>
    <recommendedName>
        <fullName evidence="5">Probable membrane transporter protein</fullName>
    </recommendedName>
</protein>
<keyword evidence="5" id="KW-1003">Cell membrane</keyword>
<dbReference type="EMBL" id="QYUQ01000002">
    <property type="protein sequence ID" value="RJG00840.1"/>
    <property type="molecule type" value="Genomic_DNA"/>
</dbReference>
<keyword evidence="4 5" id="KW-0472">Membrane</keyword>
<name>A0A3A3GIT8_9BURK</name>
<comment type="similarity">
    <text evidence="5">Belongs to the 4-toluene sulfonate uptake permease (TSUP) (TC 2.A.102) family.</text>
</comment>
<feature type="transmembrane region" description="Helical" evidence="5">
    <location>
        <begin position="148"/>
        <end position="175"/>
    </location>
</feature>
<sequence length="264" mass="27051">MTLTLILGIFIGAVLGLTGAGGAILSVPALVFSLGWSMQQAAPVALVAVAIGAGIGTIEGLRQGLVRYKAALLMAAAGTLLTPLGIRLAQVLPQTWLLVLFAMVMLLSAARQLQMKSMESDDAIAPRKAGWINPETGRFHWNWPTASLLGSIGALTGFLAGLLGVGGAFVMVPLLQRFTNISMHGVVATALMVTALISAGGVVSALRHGAVLPFEITAAFAGAIALGMVGGRLLSRHVAGPQVRIGFAAILVVVATSMLIKALD</sequence>
<dbReference type="PANTHER" id="PTHR43701:SF2">
    <property type="entry name" value="MEMBRANE TRANSPORTER PROTEIN YJNA-RELATED"/>
    <property type="match status" value="1"/>
</dbReference>
<evidence type="ECO:0000256" key="3">
    <source>
        <dbReference type="ARBA" id="ARBA00022989"/>
    </source>
</evidence>
<dbReference type="PANTHER" id="PTHR43701">
    <property type="entry name" value="MEMBRANE TRANSPORTER PROTEIN MJ0441-RELATED"/>
    <property type="match status" value="1"/>
</dbReference>
<dbReference type="RefSeq" id="WP_119784294.1">
    <property type="nucleotide sequence ID" value="NZ_QYUQ01000002.1"/>
</dbReference>
<dbReference type="InterPro" id="IPR051598">
    <property type="entry name" value="TSUP/Inactive_protease-like"/>
</dbReference>
<keyword evidence="2 5" id="KW-0812">Transmembrane</keyword>
<evidence type="ECO:0000256" key="4">
    <source>
        <dbReference type="ARBA" id="ARBA00023136"/>
    </source>
</evidence>